<reference evidence="2" key="1">
    <citation type="submission" date="2023-06" db="EMBL/GenBank/DDBJ databases">
        <title>Genome-scale phylogeny and comparative genomics of the fungal order Sordariales.</title>
        <authorList>
            <consortium name="Lawrence Berkeley National Laboratory"/>
            <person name="Hensen N."/>
            <person name="Bonometti L."/>
            <person name="Westerberg I."/>
            <person name="Brannstrom I.O."/>
            <person name="Guillou S."/>
            <person name="Cros-Aarteil S."/>
            <person name="Calhoun S."/>
            <person name="Haridas S."/>
            <person name="Kuo A."/>
            <person name="Mondo S."/>
            <person name="Pangilinan J."/>
            <person name="Riley R."/>
            <person name="Labutti K."/>
            <person name="Andreopoulos B."/>
            <person name="Lipzen A."/>
            <person name="Chen C."/>
            <person name="Yanf M."/>
            <person name="Daum C."/>
            <person name="Ng V."/>
            <person name="Clum A."/>
            <person name="Steindorff A."/>
            <person name="Ohm R."/>
            <person name="Martin F."/>
            <person name="Silar P."/>
            <person name="Natvig D."/>
            <person name="Lalanne C."/>
            <person name="Gautier V."/>
            <person name="Ament-Velasquez S.L."/>
            <person name="Kruys A."/>
            <person name="Hutchinson M.I."/>
            <person name="Powell A.J."/>
            <person name="Barry K."/>
            <person name="Miller A.N."/>
            <person name="Grigoriev I.V."/>
            <person name="Debuchy R."/>
            <person name="Gladieux P."/>
            <person name="Thoren M.H."/>
            <person name="Johannesson H."/>
        </authorList>
    </citation>
    <scope>NUCLEOTIDE SEQUENCE</scope>
    <source>
        <strain evidence="2">CBS 540.89</strain>
    </source>
</reference>
<sequence>MARGVPTGDGCEAPNNQERTDLISQLFQVASPTRPQNPIQATPPAESQNHNLTGSPAAIQNQDEGPPKPSQIDTSHMSPAEAAVAKKAAQKARKSWTDKLNHIRRQAGLPSPRPRRRATSGLPAGNTETPSKVTEKADDLESAEGDKSKRIKNLSLLGESTEEDQGQNQGQAPNDEVFPATPDNAFPVDAGETPLQAIHDELSPAISNDVVPAFSGEFVPTSHDEDRALIPTDVLEEDGWLPFIGVSYYSAD</sequence>
<feature type="region of interest" description="Disordered" evidence="1">
    <location>
        <begin position="1"/>
        <end position="20"/>
    </location>
</feature>
<organism evidence="2 3">
    <name type="scientific">Apiosordaria backusii</name>
    <dbReference type="NCBI Taxonomy" id="314023"/>
    <lineage>
        <taxon>Eukaryota</taxon>
        <taxon>Fungi</taxon>
        <taxon>Dikarya</taxon>
        <taxon>Ascomycota</taxon>
        <taxon>Pezizomycotina</taxon>
        <taxon>Sordariomycetes</taxon>
        <taxon>Sordariomycetidae</taxon>
        <taxon>Sordariales</taxon>
        <taxon>Lasiosphaeriaceae</taxon>
        <taxon>Apiosordaria</taxon>
    </lineage>
</organism>
<evidence type="ECO:0000313" key="3">
    <source>
        <dbReference type="Proteomes" id="UP001172159"/>
    </source>
</evidence>
<protein>
    <submittedName>
        <fullName evidence="2">Uncharacterized protein</fullName>
    </submittedName>
</protein>
<keyword evidence="3" id="KW-1185">Reference proteome</keyword>
<name>A0AA40K0R9_9PEZI</name>
<proteinExistence type="predicted"/>
<gene>
    <name evidence="2" type="ORF">B0T21DRAFT_345623</name>
</gene>
<accession>A0AA40K0R9</accession>
<feature type="compositionally biased region" description="Basic and acidic residues" evidence="1">
    <location>
        <begin position="133"/>
        <end position="148"/>
    </location>
</feature>
<dbReference type="AlphaFoldDB" id="A0AA40K0R9"/>
<feature type="region of interest" description="Disordered" evidence="1">
    <location>
        <begin position="28"/>
        <end position="192"/>
    </location>
</feature>
<feature type="compositionally biased region" description="Polar residues" evidence="1">
    <location>
        <begin position="28"/>
        <end position="63"/>
    </location>
</feature>
<evidence type="ECO:0000256" key="1">
    <source>
        <dbReference type="SAM" id="MobiDB-lite"/>
    </source>
</evidence>
<dbReference type="EMBL" id="JAUKTV010000003">
    <property type="protein sequence ID" value="KAK0741734.1"/>
    <property type="molecule type" value="Genomic_DNA"/>
</dbReference>
<comment type="caution">
    <text evidence="2">The sequence shown here is derived from an EMBL/GenBank/DDBJ whole genome shotgun (WGS) entry which is preliminary data.</text>
</comment>
<dbReference type="Proteomes" id="UP001172159">
    <property type="component" value="Unassembled WGS sequence"/>
</dbReference>
<evidence type="ECO:0000313" key="2">
    <source>
        <dbReference type="EMBL" id="KAK0741734.1"/>
    </source>
</evidence>